<proteinExistence type="predicted"/>
<evidence type="ECO:0000313" key="1">
    <source>
        <dbReference type="EMBL" id="JAH80676.1"/>
    </source>
</evidence>
<reference evidence="1" key="2">
    <citation type="journal article" date="2015" name="Fish Shellfish Immunol.">
        <title>Early steps in the European eel (Anguilla anguilla)-Vibrio vulnificus interaction in the gills: Role of the RtxA13 toxin.</title>
        <authorList>
            <person name="Callol A."/>
            <person name="Pajuelo D."/>
            <person name="Ebbesson L."/>
            <person name="Teles M."/>
            <person name="MacKenzie S."/>
            <person name="Amaro C."/>
        </authorList>
    </citation>
    <scope>NUCLEOTIDE SEQUENCE</scope>
</reference>
<reference evidence="1" key="1">
    <citation type="submission" date="2014-11" db="EMBL/GenBank/DDBJ databases">
        <authorList>
            <person name="Amaro Gonzalez C."/>
        </authorList>
    </citation>
    <scope>NUCLEOTIDE SEQUENCE</scope>
</reference>
<organism evidence="1">
    <name type="scientific">Anguilla anguilla</name>
    <name type="common">European freshwater eel</name>
    <name type="synonym">Muraena anguilla</name>
    <dbReference type="NCBI Taxonomy" id="7936"/>
    <lineage>
        <taxon>Eukaryota</taxon>
        <taxon>Metazoa</taxon>
        <taxon>Chordata</taxon>
        <taxon>Craniata</taxon>
        <taxon>Vertebrata</taxon>
        <taxon>Euteleostomi</taxon>
        <taxon>Actinopterygii</taxon>
        <taxon>Neopterygii</taxon>
        <taxon>Teleostei</taxon>
        <taxon>Anguilliformes</taxon>
        <taxon>Anguillidae</taxon>
        <taxon>Anguilla</taxon>
    </lineage>
</organism>
<protein>
    <submittedName>
        <fullName evidence="1">Uncharacterized protein</fullName>
    </submittedName>
</protein>
<dbReference type="AlphaFoldDB" id="A0A0E9VRG8"/>
<sequence>MMPLPHLYPPVAEEGAGHEVRVHQPEELPEGARVLQCHLSPSHLGEDVPRR</sequence>
<name>A0A0E9VRG8_ANGAN</name>
<accession>A0A0E9VRG8</accession>
<dbReference type="EMBL" id="GBXM01027901">
    <property type="protein sequence ID" value="JAH80676.1"/>
    <property type="molecule type" value="Transcribed_RNA"/>
</dbReference>